<evidence type="ECO:0000259" key="1">
    <source>
        <dbReference type="Pfam" id="PF13712"/>
    </source>
</evidence>
<name>A0ABT0TNZ1_9FLAO</name>
<dbReference type="EMBL" id="JAMLJM010000004">
    <property type="protein sequence ID" value="MCL9809095.1"/>
    <property type="molecule type" value="Genomic_DNA"/>
</dbReference>
<proteinExistence type="predicted"/>
<comment type="caution">
    <text evidence="2">The sequence shown here is derived from an EMBL/GenBank/DDBJ whole genome shotgun (WGS) entry which is preliminary data.</text>
</comment>
<dbReference type="InterPro" id="IPR029044">
    <property type="entry name" value="Nucleotide-diphossugar_trans"/>
</dbReference>
<accession>A0ABT0TNZ1</accession>
<evidence type="ECO:0000313" key="2">
    <source>
        <dbReference type="EMBL" id="MCL9809095.1"/>
    </source>
</evidence>
<dbReference type="InterPro" id="IPR059123">
    <property type="entry name" value="StrF_dom"/>
</dbReference>
<dbReference type="Pfam" id="PF13712">
    <property type="entry name" value="Glyco_tranf_2_5"/>
    <property type="match status" value="1"/>
</dbReference>
<evidence type="ECO:0000313" key="3">
    <source>
        <dbReference type="Proteomes" id="UP001317191"/>
    </source>
</evidence>
<keyword evidence="3" id="KW-1185">Reference proteome</keyword>
<feature type="domain" description="Streptomycin biosynthesis protein StrF" evidence="1">
    <location>
        <begin position="4"/>
        <end position="188"/>
    </location>
</feature>
<protein>
    <submittedName>
        <fullName evidence="2">Glycosyltransferase family protein</fullName>
    </submittedName>
</protein>
<dbReference type="Proteomes" id="UP001317191">
    <property type="component" value="Unassembled WGS sequence"/>
</dbReference>
<organism evidence="2 3">
    <name type="scientific">Flavobacterium luminosum</name>
    <dbReference type="NCBI Taxonomy" id="2949086"/>
    <lineage>
        <taxon>Bacteria</taxon>
        <taxon>Pseudomonadati</taxon>
        <taxon>Bacteroidota</taxon>
        <taxon>Flavobacteriia</taxon>
        <taxon>Flavobacteriales</taxon>
        <taxon>Flavobacteriaceae</taxon>
        <taxon>Flavobacterium</taxon>
    </lineage>
</organism>
<dbReference type="RefSeq" id="WP_250592503.1">
    <property type="nucleotide sequence ID" value="NZ_JAMLJM010000004.1"/>
</dbReference>
<reference evidence="2 3" key="1">
    <citation type="submission" date="2022-05" db="EMBL/GenBank/DDBJ databases">
        <title>Flavobacterium sp., isolated from activated sludge.</title>
        <authorList>
            <person name="Ran Q."/>
        </authorList>
    </citation>
    <scope>NUCLEOTIDE SEQUENCE [LARGE SCALE GENOMIC DNA]</scope>
    <source>
        <strain evidence="2 3">HXWNR70</strain>
    </source>
</reference>
<dbReference type="SUPFAM" id="SSF53448">
    <property type="entry name" value="Nucleotide-diphospho-sugar transferases"/>
    <property type="match status" value="1"/>
</dbReference>
<dbReference type="Gene3D" id="3.90.550.10">
    <property type="entry name" value="Spore Coat Polysaccharide Biosynthesis Protein SpsA, Chain A"/>
    <property type="match status" value="1"/>
</dbReference>
<sequence length="282" mass="33383">MISIIICSREPRISEELSQNIEKTIGCPYELIVIDNSENTYSIFEAYNLGIQKSKGDFWCFMHDDILLHTKNWGVELISIFDSDNKIGLIGVAGAKMKTKMPSTWWDCPEDQKILNIIQHFPNNRKENWFLGFNEKQCEEVAVIDGVFMMGKKDNAIHFDERLKGYHNYDIYLSMVYKLNGYKIMVTQTVLLEHFSLGKINKDWYLSTLRFDNLLKQFLPLKIENVISKEQIKNQEFKNGMRFCNDLVLYNLKKEAMQYWFRLFFIKPISRFHYSFIKSLIN</sequence>
<gene>
    <name evidence="2" type="ORF">NAT50_06960</name>
</gene>